<reference evidence="1 2" key="1">
    <citation type="submission" date="2022-05" db="EMBL/GenBank/DDBJ databases">
        <authorList>
            <consortium name="Genoscope - CEA"/>
            <person name="William W."/>
        </authorList>
    </citation>
    <scope>NUCLEOTIDE SEQUENCE [LARGE SCALE GENOMIC DNA]</scope>
</reference>
<dbReference type="EMBL" id="CALNXK010000109">
    <property type="protein sequence ID" value="CAH3158019.1"/>
    <property type="molecule type" value="Genomic_DNA"/>
</dbReference>
<organism evidence="1 2">
    <name type="scientific">Porites lobata</name>
    <dbReference type="NCBI Taxonomy" id="104759"/>
    <lineage>
        <taxon>Eukaryota</taxon>
        <taxon>Metazoa</taxon>
        <taxon>Cnidaria</taxon>
        <taxon>Anthozoa</taxon>
        <taxon>Hexacorallia</taxon>
        <taxon>Scleractinia</taxon>
        <taxon>Fungiina</taxon>
        <taxon>Poritidae</taxon>
        <taxon>Porites</taxon>
    </lineage>
</organism>
<comment type="caution">
    <text evidence="1">The sequence shown here is derived from an EMBL/GenBank/DDBJ whole genome shotgun (WGS) entry which is preliminary data.</text>
</comment>
<proteinExistence type="predicted"/>
<name>A0ABN8Q637_9CNID</name>
<sequence length="56" mass="6573">LELYGFKGVSLNLFRDYLSDRTQVTVINNLHKLWGLLFLLYINDLPNCNLLSDVRM</sequence>
<evidence type="ECO:0000313" key="2">
    <source>
        <dbReference type="Proteomes" id="UP001159405"/>
    </source>
</evidence>
<gene>
    <name evidence="1" type="ORF">PLOB_00002521</name>
</gene>
<keyword evidence="2" id="KW-1185">Reference proteome</keyword>
<feature type="non-terminal residue" evidence="1">
    <location>
        <position position="1"/>
    </location>
</feature>
<dbReference type="Proteomes" id="UP001159405">
    <property type="component" value="Unassembled WGS sequence"/>
</dbReference>
<evidence type="ECO:0000313" key="1">
    <source>
        <dbReference type="EMBL" id="CAH3158019.1"/>
    </source>
</evidence>
<protein>
    <submittedName>
        <fullName evidence="1">Uncharacterized protein</fullName>
    </submittedName>
</protein>
<accession>A0ABN8Q637</accession>